<evidence type="ECO:0000313" key="1">
    <source>
        <dbReference type="EMBL" id="QCW98759.1"/>
    </source>
</evidence>
<reference evidence="1 2" key="1">
    <citation type="submission" date="2019-05" db="EMBL/GenBank/DDBJ databases">
        <title>Genome sequencing of F202Z8.</title>
        <authorList>
            <person name="Kwon Y.M."/>
        </authorList>
    </citation>
    <scope>NUCLEOTIDE SEQUENCE [LARGE SCALE GENOMIC DNA]</scope>
    <source>
        <strain evidence="1 2">F202Z8</strain>
    </source>
</reference>
<keyword evidence="2" id="KW-1185">Reference proteome</keyword>
<dbReference type="Pfam" id="PF08309">
    <property type="entry name" value="LVIVD"/>
    <property type="match status" value="4"/>
</dbReference>
<dbReference type="SUPFAM" id="SSF63825">
    <property type="entry name" value="YWTD domain"/>
    <property type="match status" value="1"/>
</dbReference>
<proteinExistence type="predicted"/>
<dbReference type="OrthoDB" id="1521841at2"/>
<dbReference type="EMBL" id="CP040710">
    <property type="protein sequence ID" value="QCW98759.1"/>
    <property type="molecule type" value="Genomic_DNA"/>
</dbReference>
<accession>A0A5B7SP12</accession>
<evidence type="ECO:0008006" key="3">
    <source>
        <dbReference type="Google" id="ProtNLM"/>
    </source>
</evidence>
<evidence type="ECO:0000313" key="2">
    <source>
        <dbReference type="Proteomes" id="UP000310017"/>
    </source>
</evidence>
<dbReference type="InterPro" id="IPR013211">
    <property type="entry name" value="LVIVD"/>
</dbReference>
<dbReference type="KEGG" id="asag:FGM00_00980"/>
<protein>
    <recommendedName>
        <fullName evidence="3">LVIVD repeat-containing protein</fullName>
    </recommendedName>
</protein>
<sequence length="424" mass="47502">MKLKMLFCVFVACFYLLSCDDQDDKYGNYLVATPLTMNLSEFKDDAIAVTDPVPIEVSGKIYAYGNYIFVNDVNRGFHVLDNTDATAPKNIAFIKLEGNYDISIKNNRLYADSYGDLVVMDISDIDNIQMITRVDNAIYDDYGYTFPTYVEWPQADFYEYGDLDYATDAIIGWEVRTEKRLISEFEERSNNATLDNFAVNSAESGAPSTGQGGSLARFKIVDEYLYAVDYSSINIFDISDLNNPQTLEKVWANGTIETIFNQGDLLFLGGTQGMYIYDISTPATPTFVSEFRHGTACDPVVVDGDYAYVTLRGGNVCGGTESGLYVVDISTLETPELKTFYAMSEPYGLGFKGDRLFVCDGSNGLKVFNKALSPNLIQINHFKDINTYDVIPLPNSLLMIGDKVLHQYEYTQDNIRLLSSFQLD</sequence>
<name>A0A5B7SP12_9FLAO</name>
<dbReference type="RefSeq" id="WP_138851114.1">
    <property type="nucleotide sequence ID" value="NZ_CP040710.1"/>
</dbReference>
<dbReference type="AlphaFoldDB" id="A0A5B7SP12"/>
<dbReference type="Proteomes" id="UP000310017">
    <property type="component" value="Chromosome"/>
</dbReference>
<gene>
    <name evidence="1" type="ORF">FGM00_00980</name>
</gene>
<organism evidence="1 2">
    <name type="scientific">Aggregatimonas sangjinii</name>
    <dbReference type="NCBI Taxonomy" id="2583587"/>
    <lineage>
        <taxon>Bacteria</taxon>
        <taxon>Pseudomonadati</taxon>
        <taxon>Bacteroidota</taxon>
        <taxon>Flavobacteriia</taxon>
        <taxon>Flavobacteriales</taxon>
        <taxon>Flavobacteriaceae</taxon>
        <taxon>Aggregatimonas</taxon>
    </lineage>
</organism>